<name>A0A2M4CDG1_9DIPT</name>
<feature type="signal peptide" evidence="1">
    <location>
        <begin position="1"/>
        <end position="15"/>
    </location>
</feature>
<protein>
    <submittedName>
        <fullName evidence="2">Putative secreted protein</fullName>
    </submittedName>
</protein>
<accession>A0A2M4CDG1</accession>
<proteinExistence type="predicted"/>
<evidence type="ECO:0000256" key="1">
    <source>
        <dbReference type="SAM" id="SignalP"/>
    </source>
</evidence>
<keyword evidence="1" id="KW-0732">Signal</keyword>
<feature type="chain" id="PRO_5014720903" evidence="1">
    <location>
        <begin position="16"/>
        <end position="74"/>
    </location>
</feature>
<organism evidence="2">
    <name type="scientific">Anopheles marajoara</name>
    <dbReference type="NCBI Taxonomy" id="58244"/>
    <lineage>
        <taxon>Eukaryota</taxon>
        <taxon>Metazoa</taxon>
        <taxon>Ecdysozoa</taxon>
        <taxon>Arthropoda</taxon>
        <taxon>Hexapoda</taxon>
        <taxon>Insecta</taxon>
        <taxon>Pterygota</taxon>
        <taxon>Neoptera</taxon>
        <taxon>Endopterygota</taxon>
        <taxon>Diptera</taxon>
        <taxon>Nematocera</taxon>
        <taxon>Culicoidea</taxon>
        <taxon>Culicidae</taxon>
        <taxon>Anophelinae</taxon>
        <taxon>Anopheles</taxon>
    </lineage>
</organism>
<reference evidence="2" key="1">
    <citation type="submission" date="2018-01" db="EMBL/GenBank/DDBJ databases">
        <title>An insight into the sialome of Amazonian anophelines.</title>
        <authorList>
            <person name="Ribeiro J.M."/>
            <person name="Scarpassa V."/>
            <person name="Calvo E."/>
        </authorList>
    </citation>
    <scope>NUCLEOTIDE SEQUENCE</scope>
    <source>
        <tissue evidence="2">Salivary glands</tissue>
    </source>
</reference>
<dbReference type="AlphaFoldDB" id="A0A2M4CDG1"/>
<dbReference type="EMBL" id="GGFJ01014060">
    <property type="protein sequence ID" value="MBW63201.1"/>
    <property type="molecule type" value="Transcribed_RNA"/>
</dbReference>
<sequence>MVNWIAMFLLPASMSFHHQRTVLCSVCLSLDQQEQHFRGNSVLQEDMMMVSGKNNLLHQPAKIRNFLFDQRDST</sequence>
<evidence type="ECO:0000313" key="2">
    <source>
        <dbReference type="EMBL" id="MBW63201.1"/>
    </source>
</evidence>